<dbReference type="EMBL" id="JAEUBD010001468">
    <property type="protein sequence ID" value="KAH3660867.1"/>
    <property type="molecule type" value="Genomic_DNA"/>
</dbReference>
<dbReference type="InterPro" id="IPR058543">
    <property type="entry name" value="Beta-prop_RSE1/DDB1/CPSF1_2nd"/>
</dbReference>
<sequence>MEEGMGKKCGPFFLERTIAGSEVVKAYFSDFRVRVIAHDSRYRDLNPLNSRSKRILTSATWQDLLEPSDSMDMFSSEPDYINEVWKSKKKAPEASSLADPGEESTMYVNIAVRNTSVSINNKDKAFFESSVWSCAVLPGCQESELEDSLLVCLENGTMLLLRVFVSAGRFEPIVIQRLQTNSLGPCEKTSMIGYKVAVCRTGKLVAIAAFSKVIRIMRIEYDSHGIPSFGASQNMIIGGALVDTVFMEPLEPADKEYTILVNLITTDENIMKLEYNEFYQYDNPLDSIKTHPILLWNLEEVPYFLIPSRKTQCLLQIQETKCVVHGIHYMLSRDDADVTEQALPMIGGKYIIPNSYYIPQYPITCFPCEDYEEESYDQILLSTDVSLWLLEIFGSSRRRDRRIRFSEMFVQPSVFSHFSLEEIAERQYSLTYFNERGSAEYKIISLVPRSNGSAFKMKVIEDKGSLLNWFPTFDYKVIPAQRSKLVNATSSEELWCVGRCESRGALFSMHKGYRAEKSIPETRFKDVTQIYEFRLRGQPHFVLSSFQESWVIAFTNDDDSGDVTELSQFRTNQRTIYFGMLPDGRFIQIFEHGWRVGTFQSSDFLTTNVHERIILSALWGNIVVLAYEYGDEMIQVNIEAFTMSGKSITVSPGIIGIQPSFLKFVTRHKQPYLAIGTYANKIHFYHLEDHRLLLSDTLDLSSQINEFVTPHDIICTERHSLMTSKDGSLLLYEDEKPLALLKIGEIPASLLQHSESEFFIVTKTLWKLDLTKSCYPERIWVAETVDRGCHAAVLVPMAHDDLLSKYEEDQLLAVRDDGLCSLFVSRTIDWSIKKITLGSTPLRMMYYEYHNVFVVLVAGPEKLLFIDHKTRKVLATDQEEQVLADHEQPLSISEWHVKSRRVEEYTHKHLLVGCIDQRDGSGLVKIIELKKVKDAVLLKVLYSWTQSSPVAAVAQLPDSVIIYSDRNSVRLRKYKPLESKLSDTFGQQSFPSEVKEINCVGTHVAVVTAKDSVYTYHYLQEPNGSLSPHLSDPVSRDLMGHCIIRDSFIVAADRQQQTILVIPNNTDYYASLTTQEALEWKTPFIPRLHECEFQPLWSVRQTNTKFLAMGLNGEIRMYYEITENTFDKICRLKAKQAQKNKEQLPLLLSDIPSLYPENSPIVNVDSITDKYGEIGDFELDTLLHSTII</sequence>
<accession>A0A9P8NX66</accession>
<dbReference type="InterPro" id="IPR036322">
    <property type="entry name" value="WD40_repeat_dom_sf"/>
</dbReference>
<reference evidence="2" key="1">
    <citation type="journal article" date="2021" name="Open Biol.">
        <title>Shared evolutionary footprints suggest mitochondrial oxidative damage underlies multiple complex I losses in fungi.</title>
        <authorList>
            <person name="Schikora-Tamarit M.A."/>
            <person name="Marcet-Houben M."/>
            <person name="Nosek J."/>
            <person name="Gabaldon T."/>
        </authorList>
    </citation>
    <scope>NUCLEOTIDE SEQUENCE</scope>
    <source>
        <strain evidence="2">NCAIM Y.01608</strain>
    </source>
</reference>
<feature type="domain" description="RSE1/DDB1/CPSF1 second beta-propeller" evidence="1">
    <location>
        <begin position="523"/>
        <end position="740"/>
    </location>
</feature>
<dbReference type="InterPro" id="IPR050358">
    <property type="entry name" value="RSE1/DDB1/CFT1"/>
</dbReference>
<dbReference type="InterPro" id="IPR015943">
    <property type="entry name" value="WD40/YVTN_repeat-like_dom_sf"/>
</dbReference>
<gene>
    <name evidence="2" type="ORF">OGATHE_005199</name>
</gene>
<evidence type="ECO:0000313" key="2">
    <source>
        <dbReference type="EMBL" id="KAH3660867.1"/>
    </source>
</evidence>
<name>A0A9P8NX66_9ASCO</name>
<dbReference type="SUPFAM" id="SSF50978">
    <property type="entry name" value="WD40 repeat-like"/>
    <property type="match status" value="1"/>
</dbReference>
<evidence type="ECO:0000313" key="3">
    <source>
        <dbReference type="Proteomes" id="UP000788993"/>
    </source>
</evidence>
<protein>
    <recommendedName>
        <fullName evidence="1">RSE1/DDB1/CPSF1 second beta-propeller domain-containing protein</fullName>
    </recommendedName>
</protein>
<dbReference type="Proteomes" id="UP000788993">
    <property type="component" value="Unassembled WGS sequence"/>
</dbReference>
<dbReference type="AlphaFoldDB" id="A0A9P8NX66"/>
<dbReference type="Pfam" id="PF23726">
    <property type="entry name" value="Beta-prop_RSE1_2nd"/>
    <property type="match status" value="1"/>
</dbReference>
<evidence type="ECO:0000259" key="1">
    <source>
        <dbReference type="Pfam" id="PF23726"/>
    </source>
</evidence>
<proteinExistence type="predicted"/>
<dbReference type="PANTHER" id="PTHR10644">
    <property type="entry name" value="DNA REPAIR/RNA PROCESSING CPSF FAMILY"/>
    <property type="match status" value="1"/>
</dbReference>
<dbReference type="Gene3D" id="2.130.10.10">
    <property type="entry name" value="YVTN repeat-like/Quinoprotein amine dehydrogenase"/>
    <property type="match status" value="1"/>
</dbReference>
<reference evidence="2" key="2">
    <citation type="submission" date="2021-01" db="EMBL/GenBank/DDBJ databases">
        <authorList>
            <person name="Schikora-Tamarit M.A."/>
        </authorList>
    </citation>
    <scope>NUCLEOTIDE SEQUENCE</scope>
    <source>
        <strain evidence="2">NCAIM Y.01608</strain>
    </source>
</reference>
<comment type="caution">
    <text evidence="2">The sequence shown here is derived from an EMBL/GenBank/DDBJ whole genome shotgun (WGS) entry which is preliminary data.</text>
</comment>
<keyword evidence="3" id="KW-1185">Reference proteome</keyword>
<organism evidence="2 3">
    <name type="scientific">Ogataea polymorpha</name>
    <dbReference type="NCBI Taxonomy" id="460523"/>
    <lineage>
        <taxon>Eukaryota</taxon>
        <taxon>Fungi</taxon>
        <taxon>Dikarya</taxon>
        <taxon>Ascomycota</taxon>
        <taxon>Saccharomycotina</taxon>
        <taxon>Pichiomycetes</taxon>
        <taxon>Pichiales</taxon>
        <taxon>Pichiaceae</taxon>
        <taxon>Ogataea</taxon>
    </lineage>
</organism>